<reference evidence="2 3" key="1">
    <citation type="submission" date="2020-10" db="EMBL/GenBank/DDBJ databases">
        <title>Draft genome of Ramlibacter aquaticus LMG 30558.</title>
        <authorList>
            <person name="Props R."/>
        </authorList>
    </citation>
    <scope>NUCLEOTIDE SEQUENCE [LARGE SCALE GENOMIC DNA]</scope>
    <source>
        <strain evidence="2 3">LMG 30558</strain>
    </source>
</reference>
<gene>
    <name evidence="2" type="ORF">IM725_00335</name>
</gene>
<name>A0ABR9S9K1_9BURK</name>
<sequence length="65" mass="7081">MTIPRNTPPRTPPGQEPPGETGPQAEDTPGTNATQHEPNPRERPIPDPGAEHKYHPESPYTAGNY</sequence>
<organism evidence="2 3">
    <name type="scientific">Ramlibacter aquaticus</name>
    <dbReference type="NCBI Taxonomy" id="2780094"/>
    <lineage>
        <taxon>Bacteria</taxon>
        <taxon>Pseudomonadati</taxon>
        <taxon>Pseudomonadota</taxon>
        <taxon>Betaproteobacteria</taxon>
        <taxon>Burkholderiales</taxon>
        <taxon>Comamonadaceae</taxon>
        <taxon>Ramlibacter</taxon>
    </lineage>
</organism>
<feature type="compositionally biased region" description="Pro residues" evidence="1">
    <location>
        <begin position="1"/>
        <end position="16"/>
    </location>
</feature>
<evidence type="ECO:0000313" key="2">
    <source>
        <dbReference type="EMBL" id="MBE7939015.1"/>
    </source>
</evidence>
<feature type="compositionally biased region" description="Basic and acidic residues" evidence="1">
    <location>
        <begin position="38"/>
        <end position="56"/>
    </location>
</feature>
<feature type="region of interest" description="Disordered" evidence="1">
    <location>
        <begin position="1"/>
        <end position="65"/>
    </location>
</feature>
<comment type="caution">
    <text evidence="2">The sequence shown here is derived from an EMBL/GenBank/DDBJ whole genome shotgun (WGS) entry which is preliminary data.</text>
</comment>
<keyword evidence="3" id="KW-1185">Reference proteome</keyword>
<accession>A0ABR9S9K1</accession>
<evidence type="ECO:0000256" key="1">
    <source>
        <dbReference type="SAM" id="MobiDB-lite"/>
    </source>
</evidence>
<dbReference type="Proteomes" id="UP000715965">
    <property type="component" value="Unassembled WGS sequence"/>
</dbReference>
<evidence type="ECO:0000313" key="3">
    <source>
        <dbReference type="Proteomes" id="UP000715965"/>
    </source>
</evidence>
<proteinExistence type="predicted"/>
<dbReference type="RefSeq" id="WP_193778562.1">
    <property type="nucleotide sequence ID" value="NZ_JADDOJ010000001.1"/>
</dbReference>
<protein>
    <submittedName>
        <fullName evidence="2">Uncharacterized protein</fullName>
    </submittedName>
</protein>
<dbReference type="EMBL" id="JADDOJ010000001">
    <property type="protein sequence ID" value="MBE7939015.1"/>
    <property type="molecule type" value="Genomic_DNA"/>
</dbReference>